<comment type="caution">
    <text evidence="2">The sequence shown here is derived from an EMBL/GenBank/DDBJ whole genome shotgun (WGS) entry which is preliminary data.</text>
</comment>
<sequence length="202" mass="23228">MPSKPHVYVSERQLKYGRYVRDGNNERKFENYTHTRLKTSDGQPVPMVHVMLPSQDKREKIHGDKAHSFGLDKNGIDLDTRRAYIQVPAAKVYDVSKGAKDSKGRSKMKVIYIDDKDARFNVYFEGQKTSDGRFDRPEKANIGVKELQHVFPSTRDEVKKLRTQKTQDKDGPQKAQSKERKPPAQEQKKAPQTQKRDSGISL</sequence>
<dbReference type="Proteomes" id="UP000775500">
    <property type="component" value="Unassembled WGS sequence"/>
</dbReference>
<evidence type="ECO:0000313" key="3">
    <source>
        <dbReference type="Proteomes" id="UP000775500"/>
    </source>
</evidence>
<organism evidence="2 3">
    <name type="scientific">Faecalicoccus acidiformans</name>
    <dbReference type="NCBI Taxonomy" id="915173"/>
    <lineage>
        <taxon>Bacteria</taxon>
        <taxon>Bacillati</taxon>
        <taxon>Bacillota</taxon>
        <taxon>Erysipelotrichia</taxon>
        <taxon>Erysipelotrichales</taxon>
        <taxon>Erysipelotrichaceae</taxon>
        <taxon>Faecalicoccus</taxon>
    </lineage>
</organism>
<name>A0ABS2FLR6_9FIRM</name>
<evidence type="ECO:0000256" key="1">
    <source>
        <dbReference type="SAM" id="MobiDB-lite"/>
    </source>
</evidence>
<reference evidence="2 3" key="1">
    <citation type="journal article" date="2021" name="Sci. Rep.">
        <title>The distribution of antibiotic resistance genes in chicken gut microbiota commensals.</title>
        <authorList>
            <person name="Juricova H."/>
            <person name="Matiasovicova J."/>
            <person name="Kubasova T."/>
            <person name="Cejkova D."/>
            <person name="Rychlik I."/>
        </authorList>
    </citation>
    <scope>NUCLEOTIDE SEQUENCE [LARGE SCALE GENOMIC DNA]</scope>
    <source>
        <strain evidence="2 3">An423</strain>
    </source>
</reference>
<dbReference type="EMBL" id="JACJLU010000002">
    <property type="protein sequence ID" value="MBM6830971.1"/>
    <property type="molecule type" value="Genomic_DNA"/>
</dbReference>
<evidence type="ECO:0000313" key="2">
    <source>
        <dbReference type="EMBL" id="MBM6830971.1"/>
    </source>
</evidence>
<dbReference type="RefSeq" id="WP_204684894.1">
    <property type="nucleotide sequence ID" value="NZ_JACJLU010000002.1"/>
</dbReference>
<proteinExistence type="predicted"/>
<feature type="region of interest" description="Disordered" evidence="1">
    <location>
        <begin position="144"/>
        <end position="202"/>
    </location>
</feature>
<keyword evidence="3" id="KW-1185">Reference proteome</keyword>
<gene>
    <name evidence="2" type="ORF">H5982_02465</name>
</gene>
<protein>
    <recommendedName>
        <fullName evidence="4">DUF3945 domain-containing protein</fullName>
    </recommendedName>
</protein>
<accession>A0ABS2FLR6</accession>
<feature type="compositionally biased region" description="Basic and acidic residues" evidence="1">
    <location>
        <begin position="154"/>
        <end position="202"/>
    </location>
</feature>
<evidence type="ECO:0008006" key="4">
    <source>
        <dbReference type="Google" id="ProtNLM"/>
    </source>
</evidence>